<evidence type="ECO:0000313" key="5">
    <source>
        <dbReference type="Proteomes" id="UP000238350"/>
    </source>
</evidence>
<gene>
    <name evidence="4" type="ORF">B9G98_00107</name>
</gene>
<sequence length="288" mass="31872">MSFAQALVKTLSPDPYGESGIEKIIARRRSKGLGVDILLGPNDAPKYPPRGTEERVQLIQKIESNLPSRASQTRAIYYLLLDYPVEATNNESVAAYFSSEIKPSHVQTRFVQGLWHLDHNELEQALACLCEPWEAEVANSSDFYAFIMSALAPEPRLLTAFIDAKQPPLDTEAMNVYVDALASQGLTFEILQLSRTHRTSEPLKQLGQFASNTSNRQAALSVAQLPCDADEWLIVQNELDKAIEKDADGLAGELTMVRAIHTGDLPTISRMKRLTDKYALIAKGTAEL</sequence>
<dbReference type="InterPro" id="IPR025151">
    <property type="entry name" value="ELYS_dom"/>
</dbReference>
<proteinExistence type="predicted"/>
<dbReference type="RefSeq" id="XP_024662433.1">
    <property type="nucleotide sequence ID" value="XM_024806665.1"/>
</dbReference>
<organism evidence="4 5">
    <name type="scientific">Wickerhamiella sorbophila</name>
    <dbReference type="NCBI Taxonomy" id="45607"/>
    <lineage>
        <taxon>Eukaryota</taxon>
        <taxon>Fungi</taxon>
        <taxon>Dikarya</taxon>
        <taxon>Ascomycota</taxon>
        <taxon>Saccharomycotina</taxon>
        <taxon>Dipodascomycetes</taxon>
        <taxon>Dipodascales</taxon>
        <taxon>Trichomonascaceae</taxon>
        <taxon>Wickerhamiella</taxon>
    </lineage>
</organism>
<accession>A0A2T0FBZ4</accession>
<evidence type="ECO:0000259" key="3">
    <source>
        <dbReference type="Pfam" id="PF13934"/>
    </source>
</evidence>
<keyword evidence="2" id="KW-0539">Nucleus</keyword>
<protein>
    <submittedName>
        <fullName evidence="4">Protein ELYS</fullName>
    </submittedName>
</protein>
<comment type="subcellular location">
    <subcellularLocation>
        <location evidence="1">Nucleus</location>
    </subcellularLocation>
</comment>
<dbReference type="Pfam" id="PF13934">
    <property type="entry name" value="ELYS"/>
    <property type="match status" value="1"/>
</dbReference>
<dbReference type="Proteomes" id="UP000238350">
    <property type="component" value="Unassembled WGS sequence"/>
</dbReference>
<dbReference type="GeneID" id="36513856"/>
<evidence type="ECO:0000256" key="1">
    <source>
        <dbReference type="ARBA" id="ARBA00004123"/>
    </source>
</evidence>
<feature type="domain" description="ELYS-like" evidence="3">
    <location>
        <begin position="42"/>
        <end position="236"/>
    </location>
</feature>
<name>A0A2T0FBZ4_9ASCO</name>
<dbReference type="OrthoDB" id="20729at2759"/>
<dbReference type="STRING" id="45607.A0A2T0FBZ4"/>
<keyword evidence="5" id="KW-1185">Reference proteome</keyword>
<dbReference type="GO" id="GO:0005634">
    <property type="term" value="C:nucleus"/>
    <property type="evidence" value="ECO:0007669"/>
    <property type="project" value="UniProtKB-SubCell"/>
</dbReference>
<evidence type="ECO:0000256" key="2">
    <source>
        <dbReference type="ARBA" id="ARBA00023242"/>
    </source>
</evidence>
<dbReference type="AlphaFoldDB" id="A0A2T0FBZ4"/>
<reference evidence="4 5" key="1">
    <citation type="submission" date="2017-04" db="EMBL/GenBank/DDBJ databases">
        <title>Genome sequencing of [Candida] sorbophila.</title>
        <authorList>
            <person name="Ahn J.O."/>
        </authorList>
    </citation>
    <scope>NUCLEOTIDE SEQUENCE [LARGE SCALE GENOMIC DNA]</scope>
    <source>
        <strain evidence="4 5">DS02</strain>
    </source>
</reference>
<comment type="caution">
    <text evidence="4">The sequence shown here is derived from an EMBL/GenBank/DDBJ whole genome shotgun (WGS) entry which is preliminary data.</text>
</comment>
<evidence type="ECO:0000313" key="4">
    <source>
        <dbReference type="EMBL" id="PRT52487.1"/>
    </source>
</evidence>
<dbReference type="EMBL" id="NDIQ01000001">
    <property type="protein sequence ID" value="PRT52487.1"/>
    <property type="molecule type" value="Genomic_DNA"/>
</dbReference>